<evidence type="ECO:0000313" key="4">
    <source>
        <dbReference type="Proteomes" id="UP000271337"/>
    </source>
</evidence>
<comment type="caution">
    <text evidence="3">The sequence shown here is derived from an EMBL/GenBank/DDBJ whole genome shotgun (WGS) entry which is preliminary data.</text>
</comment>
<reference evidence="3 4" key="1">
    <citation type="journal article" date="2018" name="BMC Genomics">
        <title>Genomic evidence for intraspecific hybridization in a clonal and extremely halotolerant yeast.</title>
        <authorList>
            <person name="Gostincar C."/>
            <person name="Stajich J.E."/>
            <person name="Zupancic J."/>
            <person name="Zalar P."/>
            <person name="Gunde-Cimerman N."/>
        </authorList>
    </citation>
    <scope>NUCLEOTIDE SEQUENCE [LARGE SCALE GENOMIC DNA]</scope>
    <source>
        <strain evidence="3 4">EXF-6669</strain>
    </source>
</reference>
<dbReference type="AlphaFoldDB" id="A0A3M6ZF87"/>
<organism evidence="3 4">
    <name type="scientific">Hortaea werneckii</name>
    <name type="common">Black yeast</name>
    <name type="synonym">Cladosporium werneckii</name>
    <dbReference type="NCBI Taxonomy" id="91943"/>
    <lineage>
        <taxon>Eukaryota</taxon>
        <taxon>Fungi</taxon>
        <taxon>Dikarya</taxon>
        <taxon>Ascomycota</taxon>
        <taxon>Pezizomycotina</taxon>
        <taxon>Dothideomycetes</taxon>
        <taxon>Dothideomycetidae</taxon>
        <taxon>Mycosphaerellales</taxon>
        <taxon>Teratosphaeriaceae</taxon>
        <taxon>Hortaea</taxon>
    </lineage>
</organism>
<feature type="region of interest" description="Disordered" evidence="1">
    <location>
        <begin position="401"/>
        <end position="420"/>
    </location>
</feature>
<dbReference type="OrthoDB" id="3852964at2759"/>
<proteinExistence type="predicted"/>
<dbReference type="EMBL" id="QWIL01000757">
    <property type="protein sequence ID" value="RMY13860.1"/>
    <property type="molecule type" value="Genomic_DNA"/>
</dbReference>
<feature type="compositionally biased region" description="Low complexity" evidence="1">
    <location>
        <begin position="401"/>
        <end position="413"/>
    </location>
</feature>
<feature type="non-terminal residue" evidence="3">
    <location>
        <position position="493"/>
    </location>
</feature>
<keyword evidence="2" id="KW-0732">Signal</keyword>
<name>A0A3M6ZF87_HORWE</name>
<protein>
    <submittedName>
        <fullName evidence="3">Uncharacterized protein</fullName>
    </submittedName>
</protein>
<evidence type="ECO:0000256" key="2">
    <source>
        <dbReference type="SAM" id="SignalP"/>
    </source>
</evidence>
<gene>
    <name evidence="3" type="ORF">D0867_07324</name>
</gene>
<evidence type="ECO:0000256" key="1">
    <source>
        <dbReference type="SAM" id="MobiDB-lite"/>
    </source>
</evidence>
<feature type="chain" id="PRO_5018052234" evidence="2">
    <location>
        <begin position="20"/>
        <end position="493"/>
    </location>
</feature>
<dbReference type="VEuPathDB" id="FungiDB:BTJ68_08547"/>
<accession>A0A3M6ZF87</accession>
<evidence type="ECO:0000313" key="3">
    <source>
        <dbReference type="EMBL" id="RMY13860.1"/>
    </source>
</evidence>
<dbReference type="Proteomes" id="UP000271337">
    <property type="component" value="Unassembled WGS sequence"/>
</dbReference>
<sequence>MKLLPIVAAVASVATHAFSATISPAPTTTSFSTAIYTALTPADQAMLSSLSSSTTPKRDNLAMFCFGKGSGKPADQSALDDIVRNRFCETAAKNPIDPNFLFAEKYAVDGGVVWMQMTNAARDQSWSFTYQECVNNMLAPVDFCNPETNQKQGGVAYDAVMHHGYTVDVNWSGNKDNVPSPSDFPTISISTDGAAKLKARSTATADALPSSTNTTDRRIITKLECFAGTGQSPKDTKEAFAINTILQDHFCNTAQGQSIPNGAQLNTFYPAVVTNEDAPRVYFAMRNEGRLESLRVDSNACPGAFEEILQNPFLILPLIFILLTQILRIKRHKLLALRLRPGLNNKIRRNLTIRQPGLPILPTIPIPTFLLPASLPGLLLPGRHNIPLLLLLLLSLPTSTSTPTHPLHPRPSSNYTPTHHNPIPDHTPLHQHTPVQPHHTAHLAVRSHHRLPEITAAADPDVLGDQAVLGGDPGLRAEGGGGVDFVVWGERVW</sequence>
<feature type="signal peptide" evidence="2">
    <location>
        <begin position="1"/>
        <end position="19"/>
    </location>
</feature>